<dbReference type="GO" id="GO:0050992">
    <property type="term" value="P:dimethylallyl diphosphate biosynthetic process"/>
    <property type="evidence" value="ECO:0007669"/>
    <property type="project" value="UniProtKB-UniRule"/>
</dbReference>
<feature type="binding site" evidence="5">
    <location>
        <position position="92"/>
    </location>
    <ligand>
        <name>isopentenyl diphosphate</name>
        <dbReference type="ChEBI" id="CHEBI:128769"/>
    </ligand>
</feature>
<feature type="binding site" evidence="5">
    <location>
        <position position="142"/>
    </location>
    <ligand>
        <name>isopentenyl diphosphate</name>
        <dbReference type="ChEBI" id="CHEBI:128769"/>
    </ligand>
</feature>
<comment type="function">
    <text evidence="5">Catalyzes the conversion of 1-hydroxy-2-methyl-2-(E)-butenyl 4-diphosphate (HMBPP) into a mixture of isopentenyl diphosphate (IPP) and dimethylallyl diphosphate (DMAPP). Acts in the terminal step of the DOXP/MEP pathway for isoprenoid precursor biosynthesis.</text>
</comment>
<dbReference type="GO" id="GO:0051539">
    <property type="term" value="F:4 iron, 4 sulfur cluster binding"/>
    <property type="evidence" value="ECO:0007669"/>
    <property type="project" value="UniProtKB-UniRule"/>
</dbReference>
<gene>
    <name evidence="5 6" type="primary">ispH</name>
    <name evidence="6" type="ORF">DMP10_03270</name>
</gene>
<evidence type="ECO:0000256" key="4">
    <source>
        <dbReference type="ARBA" id="ARBA00023014"/>
    </source>
</evidence>
<dbReference type="InterPro" id="IPR003451">
    <property type="entry name" value="LytB/IspH"/>
</dbReference>
<dbReference type="GO" id="GO:0019288">
    <property type="term" value="P:isopentenyl diphosphate biosynthetic process, methylerythritol 4-phosphate pathway"/>
    <property type="evidence" value="ECO:0007669"/>
    <property type="project" value="UniProtKB-UniRule"/>
</dbReference>
<feature type="binding site" evidence="5">
    <location>
        <position position="182"/>
    </location>
    <ligand>
        <name>(2E)-4-hydroxy-3-methylbut-2-enyl diphosphate</name>
        <dbReference type="ChEBI" id="CHEBI:128753"/>
    </ligand>
</feature>
<dbReference type="UniPathway" id="UPA00059">
    <property type="reaction ID" value="UER00105"/>
</dbReference>
<feature type="binding site" evidence="5">
    <location>
        <position position="239"/>
    </location>
    <ligand>
        <name>isopentenyl diphosphate</name>
        <dbReference type="ChEBI" id="CHEBI:128769"/>
    </ligand>
</feature>
<feature type="binding site" evidence="5">
    <location>
        <position position="40"/>
    </location>
    <ligand>
        <name>isopentenyl diphosphate</name>
        <dbReference type="ChEBI" id="CHEBI:128769"/>
    </ligand>
</feature>
<dbReference type="HAMAP" id="MF_00191">
    <property type="entry name" value="IspH"/>
    <property type="match status" value="1"/>
</dbReference>
<keyword evidence="5" id="KW-0414">Isoprene biosynthesis</keyword>
<feature type="binding site" evidence="5">
    <location>
        <position position="282"/>
    </location>
    <ligand>
        <name>dimethylallyl diphosphate</name>
        <dbReference type="ChEBI" id="CHEBI:57623"/>
    </ligand>
</feature>
<feature type="binding site" evidence="5">
    <location>
        <position position="239"/>
    </location>
    <ligand>
        <name>dimethylallyl diphosphate</name>
        <dbReference type="ChEBI" id="CHEBI:57623"/>
    </ligand>
</feature>
<evidence type="ECO:0000256" key="1">
    <source>
        <dbReference type="ARBA" id="ARBA00022485"/>
    </source>
</evidence>
<evidence type="ECO:0000313" key="7">
    <source>
        <dbReference type="Proteomes" id="UP000278327"/>
    </source>
</evidence>
<comment type="cofactor">
    <cofactor evidence="5">
        <name>[4Fe-4S] cluster</name>
        <dbReference type="ChEBI" id="CHEBI:49883"/>
    </cofactor>
    <text evidence="5">Binds 1 [4Fe-4S] cluster per subunit.</text>
</comment>
<feature type="binding site" evidence="5">
    <location>
        <position position="240"/>
    </location>
    <ligand>
        <name>isopentenyl diphosphate</name>
        <dbReference type="ChEBI" id="CHEBI:128769"/>
    </ligand>
</feature>
<feature type="binding site" evidence="5">
    <location>
        <position position="142"/>
    </location>
    <ligand>
        <name>dimethylallyl diphosphate</name>
        <dbReference type="ChEBI" id="CHEBI:57623"/>
    </ligand>
</feature>
<dbReference type="EC" id="1.17.7.4" evidence="5"/>
<dbReference type="AlphaFoldDB" id="A0A3N0AX33"/>
<dbReference type="CDD" id="cd13944">
    <property type="entry name" value="lytB_ispH"/>
    <property type="match status" value="1"/>
</dbReference>
<comment type="catalytic activity">
    <reaction evidence="5">
        <text>isopentenyl diphosphate + 2 oxidized [2Fe-2S]-[ferredoxin] + H2O = (2E)-4-hydroxy-3-methylbut-2-enyl diphosphate + 2 reduced [2Fe-2S]-[ferredoxin] + 2 H(+)</text>
        <dbReference type="Rhea" id="RHEA:24488"/>
        <dbReference type="Rhea" id="RHEA-COMP:10000"/>
        <dbReference type="Rhea" id="RHEA-COMP:10001"/>
        <dbReference type="ChEBI" id="CHEBI:15377"/>
        <dbReference type="ChEBI" id="CHEBI:15378"/>
        <dbReference type="ChEBI" id="CHEBI:33737"/>
        <dbReference type="ChEBI" id="CHEBI:33738"/>
        <dbReference type="ChEBI" id="CHEBI:128753"/>
        <dbReference type="ChEBI" id="CHEBI:128769"/>
        <dbReference type="EC" id="1.17.7.4"/>
    </reaction>
</comment>
<feature type="binding site" evidence="5">
    <location>
        <position position="210"/>
    </location>
    <ligand>
        <name>[4Fe-4S] cluster</name>
        <dbReference type="ChEBI" id="CHEBI:49883"/>
    </ligand>
</feature>
<feature type="binding site" evidence="5">
    <location>
        <position position="238"/>
    </location>
    <ligand>
        <name>dimethylallyl diphosphate</name>
        <dbReference type="ChEBI" id="CHEBI:57623"/>
    </ligand>
</feature>
<feature type="binding site" evidence="5">
    <location>
        <position position="12"/>
    </location>
    <ligand>
        <name>[4Fe-4S] cluster</name>
        <dbReference type="ChEBI" id="CHEBI:49883"/>
    </ligand>
</feature>
<feature type="binding site" evidence="5">
    <location>
        <position position="282"/>
    </location>
    <ligand>
        <name>isopentenyl diphosphate</name>
        <dbReference type="ChEBI" id="CHEBI:128769"/>
    </ligand>
</feature>
<accession>A0A3N0AX33</accession>
<feature type="binding site" evidence="5">
    <location>
        <position position="40"/>
    </location>
    <ligand>
        <name>dimethylallyl diphosphate</name>
        <dbReference type="ChEBI" id="CHEBI:57623"/>
    </ligand>
</feature>
<keyword evidence="5" id="KW-0560">Oxidoreductase</keyword>
<feature type="binding site" evidence="5">
    <location>
        <position position="238"/>
    </location>
    <ligand>
        <name>(2E)-4-hydroxy-3-methylbut-2-enyl diphosphate</name>
        <dbReference type="ChEBI" id="CHEBI:128753"/>
    </ligand>
</feature>
<keyword evidence="3 5" id="KW-0408">Iron</keyword>
<dbReference type="PANTHER" id="PTHR30426:SF0">
    <property type="entry name" value="4-HYDROXY-3-METHYLBUT-2-ENYL DIPHOSPHATE REDUCTASE"/>
    <property type="match status" value="1"/>
</dbReference>
<feature type="binding site" evidence="5">
    <location>
        <position position="240"/>
    </location>
    <ligand>
        <name>(2E)-4-hydroxy-3-methylbut-2-enyl diphosphate</name>
        <dbReference type="ChEBI" id="CHEBI:128753"/>
    </ligand>
</feature>
<dbReference type="GO" id="GO:0046872">
    <property type="term" value="F:metal ion binding"/>
    <property type="evidence" value="ECO:0007669"/>
    <property type="project" value="UniProtKB-KW"/>
</dbReference>
<evidence type="ECO:0000256" key="3">
    <source>
        <dbReference type="ARBA" id="ARBA00023004"/>
    </source>
</evidence>
<evidence type="ECO:0000256" key="5">
    <source>
        <dbReference type="HAMAP-Rule" id="MF_00191"/>
    </source>
</evidence>
<name>A0A3N0AX33_9ACTN</name>
<feature type="binding site" evidence="5">
    <location>
        <position position="40"/>
    </location>
    <ligand>
        <name>(2E)-4-hydroxy-3-methylbut-2-enyl diphosphate</name>
        <dbReference type="ChEBI" id="CHEBI:128753"/>
    </ligand>
</feature>
<feature type="binding site" evidence="5">
    <location>
        <position position="238"/>
    </location>
    <ligand>
        <name>isopentenyl diphosphate</name>
        <dbReference type="ChEBI" id="CHEBI:128769"/>
    </ligand>
</feature>
<feature type="binding site" evidence="5">
    <location>
        <position position="92"/>
    </location>
    <ligand>
        <name>dimethylallyl diphosphate</name>
        <dbReference type="ChEBI" id="CHEBI:57623"/>
    </ligand>
</feature>
<protein>
    <recommendedName>
        <fullName evidence="5">4-hydroxy-3-methylbut-2-enyl diphosphate reductase</fullName>
        <shortName evidence="5">HMBPP reductase</shortName>
        <ecNumber evidence="5">1.17.7.4</ecNumber>
    </recommendedName>
</protein>
<feature type="binding site" evidence="5">
    <location>
        <position position="114"/>
    </location>
    <ligand>
        <name>[4Fe-4S] cluster</name>
        <dbReference type="ChEBI" id="CHEBI:49883"/>
    </ligand>
</feature>
<dbReference type="Proteomes" id="UP000278327">
    <property type="component" value="Unassembled WGS sequence"/>
</dbReference>
<keyword evidence="2 5" id="KW-0479">Metal-binding</keyword>
<feature type="binding site" evidence="5">
    <location>
        <position position="240"/>
    </location>
    <ligand>
        <name>dimethylallyl diphosphate</name>
        <dbReference type="ChEBI" id="CHEBI:57623"/>
    </ligand>
</feature>
<feature type="binding site" evidence="5">
    <location>
        <position position="142"/>
    </location>
    <ligand>
        <name>(2E)-4-hydroxy-3-methylbut-2-enyl diphosphate</name>
        <dbReference type="ChEBI" id="CHEBI:128753"/>
    </ligand>
</feature>
<feature type="active site" description="Proton donor" evidence="5">
    <location>
        <position position="144"/>
    </location>
</feature>
<dbReference type="PANTHER" id="PTHR30426">
    <property type="entry name" value="4-HYDROXY-3-METHYLBUT-2-ENYL DIPHOSPHATE REDUCTASE"/>
    <property type="match status" value="1"/>
</dbReference>
<reference evidence="6 7" key="1">
    <citation type="journal article" date="2019" name="Microbiol. Resour. Announc.">
        <title>Draft Genome Sequences of Type Strains of Gordonibacter faecihominis, Paraeggerthella hongkongensis, Parvibacter caecicola,Slackia equolifaciens, Slackia faecicanis, and Slackia isoflavoniconvertens.</title>
        <authorList>
            <person name="Danylec N."/>
            <person name="Stoll D.A."/>
            <person name="Dotsch A."/>
            <person name="Huch M."/>
        </authorList>
    </citation>
    <scope>NUCLEOTIDE SEQUENCE [LARGE SCALE GENOMIC DNA]</scope>
    <source>
        <strain evidence="6 7">DSM 18785</strain>
    </source>
</reference>
<sequence>MEVIRAKRAGACYGVQRALDMADEVIADGGRAYTLGPLIHNPQVVADLAARGAEAVDSVEEIRWEGAAAAGAPADGVVPTNANAPAVVIRSHGVTPQVLAAVEDRGFSVVDATCPHVSRAQHAAAELAAEGCRVIVVGEAGHPEVEGLTAWAEEAGGKVDVVAAPEEIPEGLYDPVGVVAQTTQRRENLEAVVAALREAGLGPIVKNTICSATRQRQEAAADLASAVDAMVVIGGRNSSNTTRLAEVCALTCPRTFHIESTDELDPAAFAGCRRVGVTAGASTPENQIAAVEAFLRTL</sequence>
<keyword evidence="7" id="KW-1185">Reference proteome</keyword>
<dbReference type="NCBIfam" id="TIGR00216">
    <property type="entry name" value="ispH_lytB"/>
    <property type="match status" value="1"/>
</dbReference>
<dbReference type="Gene3D" id="3.40.1010.20">
    <property type="entry name" value="4-hydroxy-3-methylbut-2-enyl diphosphate reductase, catalytic domain"/>
    <property type="match status" value="2"/>
</dbReference>
<comment type="pathway">
    <text evidence="5">Isoprenoid biosynthesis; isopentenyl diphosphate biosynthesis via DXP pathway; isopentenyl diphosphate from 1-deoxy-D-xylulose 5-phosphate: step 6/6.</text>
</comment>
<feature type="binding site" evidence="5">
    <location>
        <position position="92"/>
    </location>
    <ligand>
        <name>(2E)-4-hydroxy-3-methylbut-2-enyl diphosphate</name>
        <dbReference type="ChEBI" id="CHEBI:128753"/>
    </ligand>
</feature>
<organism evidence="6 7">
    <name type="scientific">Adlercreutzia equolifaciens subsp. celatus DSM 18785</name>
    <dbReference type="NCBI Taxonomy" id="1121021"/>
    <lineage>
        <taxon>Bacteria</taxon>
        <taxon>Bacillati</taxon>
        <taxon>Actinomycetota</taxon>
        <taxon>Coriobacteriia</taxon>
        <taxon>Eggerthellales</taxon>
        <taxon>Eggerthellaceae</taxon>
        <taxon>Adlercreutzia</taxon>
    </lineage>
</organism>
<dbReference type="Pfam" id="PF02401">
    <property type="entry name" value="LYTB"/>
    <property type="match status" value="1"/>
</dbReference>
<evidence type="ECO:0000313" key="6">
    <source>
        <dbReference type="EMBL" id="RNL38906.1"/>
    </source>
</evidence>
<comment type="similarity">
    <text evidence="5">Belongs to the IspH family.</text>
</comment>
<evidence type="ECO:0000256" key="2">
    <source>
        <dbReference type="ARBA" id="ARBA00022723"/>
    </source>
</evidence>
<keyword evidence="1 5" id="KW-0004">4Fe-4S</keyword>
<feature type="binding site" evidence="5">
    <location>
        <position position="239"/>
    </location>
    <ligand>
        <name>(2E)-4-hydroxy-3-methylbut-2-enyl diphosphate</name>
        <dbReference type="ChEBI" id="CHEBI:128753"/>
    </ligand>
</feature>
<comment type="caution">
    <text evidence="6">The sequence shown here is derived from an EMBL/GenBank/DDBJ whole genome shotgun (WGS) entry which is preliminary data.</text>
</comment>
<dbReference type="UniPathway" id="UPA00056">
    <property type="reaction ID" value="UER00097"/>
</dbReference>
<dbReference type="Gene3D" id="3.40.50.11270">
    <property type="match status" value="1"/>
</dbReference>
<feature type="binding site" evidence="5">
    <location>
        <position position="282"/>
    </location>
    <ligand>
        <name>(2E)-4-hydroxy-3-methylbut-2-enyl diphosphate</name>
        <dbReference type="ChEBI" id="CHEBI:128753"/>
    </ligand>
</feature>
<dbReference type="GO" id="GO:0051745">
    <property type="term" value="F:4-hydroxy-3-methylbut-2-enyl diphosphate reductase activity"/>
    <property type="evidence" value="ECO:0007669"/>
    <property type="project" value="UniProtKB-UniRule"/>
</dbReference>
<dbReference type="RefSeq" id="WP_117283415.1">
    <property type="nucleotide sequence ID" value="NZ_JAMTCE010000003.1"/>
</dbReference>
<proteinExistence type="inferred from homology"/>
<keyword evidence="4 5" id="KW-0411">Iron-sulfur</keyword>
<comment type="catalytic activity">
    <reaction evidence="5">
        <text>dimethylallyl diphosphate + 2 oxidized [2Fe-2S]-[ferredoxin] + H2O = (2E)-4-hydroxy-3-methylbut-2-enyl diphosphate + 2 reduced [2Fe-2S]-[ferredoxin] + 2 H(+)</text>
        <dbReference type="Rhea" id="RHEA:24825"/>
        <dbReference type="Rhea" id="RHEA-COMP:10000"/>
        <dbReference type="Rhea" id="RHEA-COMP:10001"/>
        <dbReference type="ChEBI" id="CHEBI:15377"/>
        <dbReference type="ChEBI" id="CHEBI:15378"/>
        <dbReference type="ChEBI" id="CHEBI:33737"/>
        <dbReference type="ChEBI" id="CHEBI:33738"/>
        <dbReference type="ChEBI" id="CHEBI:57623"/>
        <dbReference type="ChEBI" id="CHEBI:128753"/>
        <dbReference type="EC" id="1.17.7.4"/>
    </reaction>
</comment>
<dbReference type="EMBL" id="QICA01000004">
    <property type="protein sequence ID" value="RNL38906.1"/>
    <property type="molecule type" value="Genomic_DNA"/>
</dbReference>
<dbReference type="GO" id="GO:0016114">
    <property type="term" value="P:terpenoid biosynthetic process"/>
    <property type="evidence" value="ECO:0007669"/>
    <property type="project" value="UniProtKB-UniRule"/>
</dbReference>
<comment type="pathway">
    <text evidence="5">Isoprenoid biosynthesis; dimethylallyl diphosphate biosynthesis; dimethylallyl diphosphate from (2E)-4-hydroxy-3-methylbutenyl diphosphate: step 1/1.</text>
</comment>